<keyword evidence="7" id="KW-0067">ATP-binding</keyword>
<dbReference type="SUPFAM" id="SSF55874">
    <property type="entry name" value="ATPase domain of HSP90 chaperone/DNA topoisomerase II/histidine kinase"/>
    <property type="match status" value="1"/>
</dbReference>
<dbReference type="SUPFAM" id="SSF47384">
    <property type="entry name" value="Homodimeric domain of signal transducing histidine kinase"/>
    <property type="match status" value="1"/>
</dbReference>
<accession>W4Q6P9</accession>
<keyword evidence="10" id="KW-0812">Transmembrane</keyword>
<evidence type="ECO:0000256" key="10">
    <source>
        <dbReference type="SAM" id="Phobius"/>
    </source>
</evidence>
<dbReference type="RefSeq" id="WP_034749179.1">
    <property type="nucleotide sequence ID" value="NZ_BAUT01000058.1"/>
</dbReference>
<dbReference type="Pfam" id="PF08448">
    <property type="entry name" value="PAS_4"/>
    <property type="match status" value="1"/>
</dbReference>
<dbReference type="PROSITE" id="PS50113">
    <property type="entry name" value="PAC"/>
    <property type="match status" value="2"/>
</dbReference>
<feature type="transmembrane region" description="Helical" evidence="10">
    <location>
        <begin position="7"/>
        <end position="29"/>
    </location>
</feature>
<dbReference type="NCBIfam" id="TIGR00229">
    <property type="entry name" value="sensory_box"/>
    <property type="match status" value="2"/>
</dbReference>
<keyword evidence="6 14" id="KW-0418">Kinase</keyword>
<dbReference type="SMART" id="SM00091">
    <property type="entry name" value="PAS"/>
    <property type="match status" value="2"/>
</dbReference>
<feature type="domain" description="PAC" evidence="13">
    <location>
        <begin position="148"/>
        <end position="200"/>
    </location>
</feature>
<comment type="catalytic activity">
    <reaction evidence="1">
        <text>ATP + protein L-histidine = ADP + protein N-phospho-L-histidine.</text>
        <dbReference type="EC" id="2.7.13.3"/>
    </reaction>
</comment>
<dbReference type="InterPro" id="IPR001610">
    <property type="entry name" value="PAC"/>
</dbReference>
<dbReference type="PANTHER" id="PTHR43065:SF34">
    <property type="entry name" value="SPORULATION KINASE A"/>
    <property type="match status" value="1"/>
</dbReference>
<reference evidence="14" key="1">
    <citation type="journal article" date="2014" name="Genome Announc.">
        <title>Draft Genome Sequences of Three Alkaliphilic Bacillus Strains, Bacillus wakoensis JCM 9140T, Bacillus akibai JCM 9157T, and Bacillus hemicellulosilyticus JCM 9152T.</title>
        <authorList>
            <person name="Yuki M."/>
            <person name="Oshima K."/>
            <person name="Suda W."/>
            <person name="Oshida Y."/>
            <person name="Kitamura K."/>
            <person name="Iida T."/>
            <person name="Hattori M."/>
            <person name="Ohkuma M."/>
        </authorList>
    </citation>
    <scope>NUCLEOTIDE SEQUENCE [LARGE SCALE GENOMIC DNA]</scope>
    <source>
        <strain evidence="14">JCM 9140</strain>
    </source>
</reference>
<dbReference type="Pfam" id="PF13426">
    <property type="entry name" value="PAS_9"/>
    <property type="match status" value="1"/>
</dbReference>
<gene>
    <name evidence="14" type="ORF">JCM9140_3793</name>
</gene>
<evidence type="ECO:0000259" key="11">
    <source>
        <dbReference type="PROSITE" id="PS50109"/>
    </source>
</evidence>
<protein>
    <recommendedName>
        <fullName evidence="2">histidine kinase</fullName>
        <ecNumber evidence="2">2.7.13.3</ecNumber>
    </recommendedName>
</protein>
<dbReference type="SUPFAM" id="SSF55785">
    <property type="entry name" value="PYP-like sensor domain (PAS domain)"/>
    <property type="match status" value="2"/>
</dbReference>
<evidence type="ECO:0000256" key="1">
    <source>
        <dbReference type="ARBA" id="ARBA00000085"/>
    </source>
</evidence>
<name>W4Q6P9_9BACI</name>
<dbReference type="Gene3D" id="3.30.450.20">
    <property type="entry name" value="PAS domain"/>
    <property type="match status" value="2"/>
</dbReference>
<feature type="domain" description="PAC" evidence="13">
    <location>
        <begin position="275"/>
        <end position="326"/>
    </location>
</feature>
<dbReference type="InterPro" id="IPR000700">
    <property type="entry name" value="PAS-assoc_C"/>
</dbReference>
<feature type="transmembrane region" description="Helical" evidence="10">
    <location>
        <begin position="35"/>
        <end position="58"/>
    </location>
</feature>
<dbReference type="Gene3D" id="3.30.565.10">
    <property type="entry name" value="Histidine kinase-like ATPase, C-terminal domain"/>
    <property type="match status" value="1"/>
</dbReference>
<evidence type="ECO:0000256" key="7">
    <source>
        <dbReference type="ARBA" id="ARBA00022840"/>
    </source>
</evidence>
<evidence type="ECO:0000313" key="14">
    <source>
        <dbReference type="EMBL" id="GAE27640.1"/>
    </source>
</evidence>
<dbReference type="PROSITE" id="PS50112">
    <property type="entry name" value="PAS"/>
    <property type="match status" value="1"/>
</dbReference>
<dbReference type="GO" id="GO:0005524">
    <property type="term" value="F:ATP binding"/>
    <property type="evidence" value="ECO:0007669"/>
    <property type="project" value="UniProtKB-KW"/>
</dbReference>
<evidence type="ECO:0000256" key="5">
    <source>
        <dbReference type="ARBA" id="ARBA00022741"/>
    </source>
</evidence>
<keyword evidence="10" id="KW-0472">Membrane</keyword>
<organism evidence="14 15">
    <name type="scientific">Halalkalibacter wakoensis JCM 9140</name>
    <dbReference type="NCBI Taxonomy" id="1236970"/>
    <lineage>
        <taxon>Bacteria</taxon>
        <taxon>Bacillati</taxon>
        <taxon>Bacillota</taxon>
        <taxon>Bacilli</taxon>
        <taxon>Bacillales</taxon>
        <taxon>Bacillaceae</taxon>
        <taxon>Halalkalibacter</taxon>
    </lineage>
</organism>
<dbReference type="PRINTS" id="PR00344">
    <property type="entry name" value="BCTRLSENSOR"/>
</dbReference>
<dbReference type="InterPro" id="IPR036890">
    <property type="entry name" value="HATPase_C_sf"/>
</dbReference>
<evidence type="ECO:0000256" key="9">
    <source>
        <dbReference type="ARBA" id="ARBA00023012"/>
    </source>
</evidence>
<dbReference type="PROSITE" id="PS50109">
    <property type="entry name" value="HIS_KIN"/>
    <property type="match status" value="1"/>
</dbReference>
<dbReference type="PANTHER" id="PTHR43065">
    <property type="entry name" value="SENSOR HISTIDINE KINASE"/>
    <property type="match status" value="1"/>
</dbReference>
<dbReference type="InterPro" id="IPR003594">
    <property type="entry name" value="HATPase_dom"/>
</dbReference>
<dbReference type="InterPro" id="IPR000014">
    <property type="entry name" value="PAS"/>
</dbReference>
<keyword evidence="15" id="KW-1185">Reference proteome</keyword>
<keyword evidence="3" id="KW-0597">Phosphoprotein</keyword>
<evidence type="ECO:0000256" key="3">
    <source>
        <dbReference type="ARBA" id="ARBA00022553"/>
    </source>
</evidence>
<dbReference type="STRING" id="1236970.JCM9140_3793"/>
<feature type="domain" description="Histidine kinase" evidence="11">
    <location>
        <begin position="339"/>
        <end position="541"/>
    </location>
</feature>
<evidence type="ECO:0000256" key="6">
    <source>
        <dbReference type="ARBA" id="ARBA00022777"/>
    </source>
</evidence>
<dbReference type="EMBL" id="BAUT01000058">
    <property type="protein sequence ID" value="GAE27640.1"/>
    <property type="molecule type" value="Genomic_DNA"/>
</dbReference>
<dbReference type="Gene3D" id="1.10.287.130">
    <property type="match status" value="1"/>
</dbReference>
<dbReference type="AlphaFoldDB" id="W4Q6P9"/>
<dbReference type="InterPro" id="IPR013656">
    <property type="entry name" value="PAS_4"/>
</dbReference>
<dbReference type="SMART" id="SM00388">
    <property type="entry name" value="HisKA"/>
    <property type="match status" value="1"/>
</dbReference>
<dbReference type="SMART" id="SM00387">
    <property type="entry name" value="HATPase_c"/>
    <property type="match status" value="1"/>
</dbReference>
<keyword evidence="9" id="KW-0902">Two-component regulatory system</keyword>
<proteinExistence type="predicted"/>
<keyword evidence="5" id="KW-0547">Nucleotide-binding</keyword>
<dbReference type="InterPro" id="IPR035965">
    <property type="entry name" value="PAS-like_dom_sf"/>
</dbReference>
<evidence type="ECO:0000259" key="12">
    <source>
        <dbReference type="PROSITE" id="PS50112"/>
    </source>
</evidence>
<comment type="caution">
    <text evidence="14">The sequence shown here is derived from an EMBL/GenBank/DDBJ whole genome shotgun (WGS) entry which is preliminary data.</text>
</comment>
<evidence type="ECO:0000313" key="15">
    <source>
        <dbReference type="Proteomes" id="UP000018890"/>
    </source>
</evidence>
<dbReference type="OrthoDB" id="9815750at2"/>
<dbReference type="CDD" id="cd00130">
    <property type="entry name" value="PAS"/>
    <property type="match status" value="2"/>
</dbReference>
<evidence type="ECO:0000256" key="2">
    <source>
        <dbReference type="ARBA" id="ARBA00012438"/>
    </source>
</evidence>
<dbReference type="InterPro" id="IPR004358">
    <property type="entry name" value="Sig_transdc_His_kin-like_C"/>
</dbReference>
<dbReference type="CDD" id="cd00082">
    <property type="entry name" value="HisKA"/>
    <property type="match status" value="1"/>
</dbReference>
<dbReference type="InterPro" id="IPR036097">
    <property type="entry name" value="HisK_dim/P_sf"/>
</dbReference>
<sequence length="543" mass="62473">MNKYMKIFIYSLFGVFWIFGTDFLATQYINDIQSLLFIQQLKGVAFVILSSFFIYYAFVKKEESEAAKAEKEKLEILINSMIDFVNFKDGQGRWTKANDFALKLFKIEHVDYIGKTDSQLGEYSEFYRDAFLYCEASDEEAWKFGKTSRCLEQIPTPDGSIKTFDTIKVPLFHEDGSRKELVVMGRDITEQVKAEQKLEKSRQNYKSLFEFNPEVVFIVNRNGHVLELNPKFKEMTGYDTADFIDQSILTIITNESKQKVIEAFNQILYEKKIWVNEEVEILHKDGNKRVFRCTAVPTVINQEVRGAIGYAMDITKEKETEERLRKTEKLSVVGELAASVAHEIRNPLTSIKGFLQFMQSNDNKNQSYYQIMLDELERINQISSELLALGKPREVHFKQCDLNQIIVSVMWLLESQANLYNVKIDYTKEDDLPLLYCESNQIKQLFVNIIKNSIEASAKNISIHVGVKHGNLQITIVDDGSGIANERLERLGEPFYSSKEKGTGLGLTVSYKIVEVHKGHIHFNSTINEGTRVTIDLPTLQSQ</sequence>
<dbReference type="GO" id="GO:0000155">
    <property type="term" value="F:phosphorelay sensor kinase activity"/>
    <property type="evidence" value="ECO:0007669"/>
    <property type="project" value="InterPro"/>
</dbReference>
<keyword evidence="10" id="KW-1133">Transmembrane helix</keyword>
<dbReference type="FunFam" id="1.10.287.130:FF:000040">
    <property type="entry name" value="PAS domain-containing sensor histidine kinase"/>
    <property type="match status" value="1"/>
</dbReference>
<dbReference type="Pfam" id="PF00512">
    <property type="entry name" value="HisKA"/>
    <property type="match status" value="1"/>
</dbReference>
<dbReference type="Proteomes" id="UP000018890">
    <property type="component" value="Unassembled WGS sequence"/>
</dbReference>
<dbReference type="EC" id="2.7.13.3" evidence="2"/>
<dbReference type="InterPro" id="IPR003661">
    <property type="entry name" value="HisK_dim/P_dom"/>
</dbReference>
<keyword evidence="8" id="KW-0749">Sporulation</keyword>
<dbReference type="Pfam" id="PF02518">
    <property type="entry name" value="HATPase_c"/>
    <property type="match status" value="1"/>
</dbReference>
<evidence type="ECO:0000256" key="4">
    <source>
        <dbReference type="ARBA" id="ARBA00022679"/>
    </source>
</evidence>
<dbReference type="SMART" id="SM00086">
    <property type="entry name" value="PAC"/>
    <property type="match status" value="2"/>
</dbReference>
<dbReference type="GO" id="GO:0030435">
    <property type="term" value="P:sporulation resulting in formation of a cellular spore"/>
    <property type="evidence" value="ECO:0007669"/>
    <property type="project" value="UniProtKB-KW"/>
</dbReference>
<feature type="domain" description="PAS" evidence="12">
    <location>
        <begin position="201"/>
        <end position="271"/>
    </location>
</feature>
<evidence type="ECO:0000259" key="13">
    <source>
        <dbReference type="PROSITE" id="PS50113"/>
    </source>
</evidence>
<keyword evidence="4" id="KW-0808">Transferase</keyword>
<evidence type="ECO:0000256" key="8">
    <source>
        <dbReference type="ARBA" id="ARBA00022969"/>
    </source>
</evidence>
<dbReference type="CDD" id="cd00075">
    <property type="entry name" value="HATPase"/>
    <property type="match status" value="1"/>
</dbReference>
<dbReference type="InterPro" id="IPR005467">
    <property type="entry name" value="His_kinase_dom"/>
</dbReference>